<dbReference type="Pfam" id="PF13248">
    <property type="entry name" value="Zn_ribbon_3"/>
    <property type="match status" value="1"/>
</dbReference>
<evidence type="ECO:0000259" key="2">
    <source>
        <dbReference type="PROSITE" id="PS50006"/>
    </source>
</evidence>
<dbReference type="InterPro" id="IPR050923">
    <property type="entry name" value="Cell_Proc_Reg/RNA_Proc"/>
</dbReference>
<reference evidence="3 4" key="1">
    <citation type="submission" date="2020-03" db="EMBL/GenBank/DDBJ databases">
        <title>Propioniciclava sp. nov., isolated from Hydrophilus acuminatus.</title>
        <authorList>
            <person name="Hyun D.-W."/>
            <person name="Bae J.-W."/>
        </authorList>
    </citation>
    <scope>NUCLEOTIDE SEQUENCE [LARGE SCALE GENOMIC DNA]</scope>
    <source>
        <strain evidence="3 4">HDW11</strain>
    </source>
</reference>
<proteinExistence type="predicted"/>
<dbReference type="Proteomes" id="UP000501058">
    <property type="component" value="Chromosome"/>
</dbReference>
<keyword evidence="4" id="KW-1185">Reference proteome</keyword>
<evidence type="ECO:0000313" key="4">
    <source>
        <dbReference type="Proteomes" id="UP000501058"/>
    </source>
</evidence>
<accession>A0A6G7Y9X5</accession>
<dbReference type="PROSITE" id="PS50006">
    <property type="entry name" value="FHA_DOMAIN"/>
    <property type="match status" value="1"/>
</dbReference>
<dbReference type="Pfam" id="PF00498">
    <property type="entry name" value="FHA"/>
    <property type="match status" value="1"/>
</dbReference>
<dbReference type="InterPro" id="IPR059113">
    <property type="entry name" value="Znf_ribbon"/>
</dbReference>
<sequence>MFRCPECGHETAEAVNFCPNCGAALKSSTGDTTRVISIPPQLSEDSGEHTDPHLPALADVPPGASVLVVVRGPNVGATVLLDQETITAGRHPQSDIFLDDVTVSRHHAKFTERGGHHWVGDLNSLNGTYVNRTLIDGEVALRPGDEVQIGKFRLAYLVAPTGRS</sequence>
<gene>
    <name evidence="3" type="ORF">G7070_15755</name>
</gene>
<dbReference type="SUPFAM" id="SSF49879">
    <property type="entry name" value="SMAD/FHA domain"/>
    <property type="match status" value="1"/>
</dbReference>
<dbReference type="Gene3D" id="2.60.200.20">
    <property type="match status" value="1"/>
</dbReference>
<keyword evidence="1" id="KW-0597">Phosphoprotein</keyword>
<dbReference type="EMBL" id="CP049865">
    <property type="protein sequence ID" value="QIK73448.1"/>
    <property type="molecule type" value="Genomic_DNA"/>
</dbReference>
<dbReference type="SMART" id="SM00240">
    <property type="entry name" value="FHA"/>
    <property type="match status" value="1"/>
</dbReference>
<dbReference type="AlphaFoldDB" id="A0A6G7Y9X5"/>
<dbReference type="RefSeq" id="WP_166234517.1">
    <property type="nucleotide sequence ID" value="NZ_CP049865.1"/>
</dbReference>
<dbReference type="InterPro" id="IPR008984">
    <property type="entry name" value="SMAD_FHA_dom_sf"/>
</dbReference>
<dbReference type="InterPro" id="IPR000253">
    <property type="entry name" value="FHA_dom"/>
</dbReference>
<protein>
    <submittedName>
        <fullName evidence="3">FHA domain-containing protein</fullName>
    </submittedName>
</protein>
<name>A0A6G7Y9X5_9ACTN</name>
<evidence type="ECO:0000313" key="3">
    <source>
        <dbReference type="EMBL" id="QIK73448.1"/>
    </source>
</evidence>
<dbReference type="KEGG" id="prv:G7070_15755"/>
<dbReference type="PANTHER" id="PTHR23308">
    <property type="entry name" value="NUCLEAR INHIBITOR OF PROTEIN PHOSPHATASE-1"/>
    <property type="match status" value="1"/>
</dbReference>
<evidence type="ECO:0000256" key="1">
    <source>
        <dbReference type="ARBA" id="ARBA00022553"/>
    </source>
</evidence>
<organism evidence="3 4">
    <name type="scientific">Propioniciclava coleopterorum</name>
    <dbReference type="NCBI Taxonomy" id="2714937"/>
    <lineage>
        <taxon>Bacteria</taxon>
        <taxon>Bacillati</taxon>
        <taxon>Actinomycetota</taxon>
        <taxon>Actinomycetes</taxon>
        <taxon>Propionibacteriales</taxon>
        <taxon>Propionibacteriaceae</taxon>
        <taxon>Propioniciclava</taxon>
    </lineage>
</organism>
<feature type="domain" description="FHA" evidence="2">
    <location>
        <begin position="86"/>
        <end position="135"/>
    </location>
</feature>